<evidence type="ECO:0000313" key="6">
    <source>
        <dbReference type="Proteomes" id="UP000594262"/>
    </source>
</evidence>
<proteinExistence type="inferred from homology"/>
<dbReference type="GeneID" id="136824220"/>
<dbReference type="PROSITE" id="PS00058">
    <property type="entry name" value="DNA_MISMATCH_REPAIR_1"/>
    <property type="match status" value="1"/>
</dbReference>
<name>A0A7M5WZP6_9CNID</name>
<dbReference type="AlphaFoldDB" id="A0A7M5WZP6"/>
<dbReference type="Gene3D" id="3.30.565.10">
    <property type="entry name" value="Histidine kinase-like ATPase, C-terminal domain"/>
    <property type="match status" value="1"/>
</dbReference>
<dbReference type="RefSeq" id="XP_066936498.1">
    <property type="nucleotide sequence ID" value="XM_067080397.1"/>
</dbReference>
<comment type="similarity">
    <text evidence="1">Belongs to the DNA mismatch repair MutL/HexB family.</text>
</comment>
<dbReference type="CDD" id="cd00782">
    <property type="entry name" value="MutL_Trans"/>
    <property type="match status" value="1"/>
</dbReference>
<dbReference type="InterPro" id="IPR038973">
    <property type="entry name" value="MutL/Mlh/Pms-like"/>
</dbReference>
<keyword evidence="6" id="KW-1185">Reference proteome</keyword>
<dbReference type="Pfam" id="PF01119">
    <property type="entry name" value="DNA_mis_repair"/>
    <property type="match status" value="1"/>
</dbReference>
<accession>A0A7M5WZP6</accession>
<dbReference type="SUPFAM" id="SSF55874">
    <property type="entry name" value="ATPase domain of HSP90 chaperone/DNA topoisomerase II/histidine kinase"/>
    <property type="match status" value="1"/>
</dbReference>
<dbReference type="EnsemblMetazoa" id="CLYHEMT015460.1">
    <property type="protein sequence ID" value="CLYHEMP015460.1"/>
    <property type="gene ID" value="CLYHEMG015460"/>
</dbReference>
<dbReference type="GO" id="GO:0005524">
    <property type="term" value="F:ATP binding"/>
    <property type="evidence" value="ECO:0007669"/>
    <property type="project" value="InterPro"/>
</dbReference>
<dbReference type="Pfam" id="PF02518">
    <property type="entry name" value="HATPase_c"/>
    <property type="match status" value="1"/>
</dbReference>
<dbReference type="GO" id="GO:0016887">
    <property type="term" value="F:ATP hydrolysis activity"/>
    <property type="evidence" value="ECO:0007669"/>
    <property type="project" value="InterPro"/>
</dbReference>
<sequence length="748" mass="84791">MNKLPSSTVKLISSSQVIKSVWNVVKELVENSLDAGSDCIDVRLEQSGLQKIEVNDNGPGIPKEQIEHLCKPYFTSKLSSFEDLETLQTCGFRGEALHSICTIARISVITKTALDDVATLFEFDSNGSVVESKPTHHGNGTTIIVKDLFKDLPVRKQNLKSTKAQKDEVKRIEDLLMGFSLAYSNLRITLTNDKKEIWRKNRTASPSFSIREIFKSRVANALEEILIEDSEFQIHGFVPKKDCDVQVVSRSTGDRIFLSVNKRPVAISSLKKTLKENFVLSNPGVNKYPFAVLEITLDPKLIDVNLEADKTRVDIINIEKITAALSNKLQLLYDTYKPMSSEVNIETEKPESQSSGPKLPSVDIFINESQDTECQVRAILTDEAPAQQSSLQPDFVVENQQNTTPNITDEVISIVNDPVANEKWRKGNFEISPPVTLLTGPPRTPGEGTSKNNTAPEKVNTNFKSKESRKRRSSGTNDEAFTKLEKFFKSPEQRKRRYRQRKSETVEVSVKKMKESFNEKPMISKSSFKIIGNIKETSIWVVQHSKKMYALDKQRLSELMIYNKLIDKHQLAPKPLDRPIRLDQQMLGRTQFDHLCGLPAEPIQTSPGRFIQHNSIKGNGFLIKKSSKQHLGQSLVQENLTDLYDDITSNDSLVCTHMTDQIPNYGIEDLIEIINNIEKDEFYRPRKVLEWIKEEARRISESNPTCSIGEFKESFQWLLNQHQQFHDVNSIHGNPLSCALKIPSDIMQ</sequence>
<organism evidence="5 6">
    <name type="scientific">Clytia hemisphaerica</name>
    <dbReference type="NCBI Taxonomy" id="252671"/>
    <lineage>
        <taxon>Eukaryota</taxon>
        <taxon>Metazoa</taxon>
        <taxon>Cnidaria</taxon>
        <taxon>Hydrozoa</taxon>
        <taxon>Hydroidolina</taxon>
        <taxon>Leptothecata</taxon>
        <taxon>Obeliida</taxon>
        <taxon>Clytiidae</taxon>
        <taxon>Clytia</taxon>
    </lineage>
</organism>
<dbReference type="GO" id="GO:0032389">
    <property type="term" value="C:MutLalpha complex"/>
    <property type="evidence" value="ECO:0007669"/>
    <property type="project" value="TreeGrafter"/>
</dbReference>
<dbReference type="PANTHER" id="PTHR10073">
    <property type="entry name" value="DNA MISMATCH REPAIR PROTEIN MLH, PMS, MUTL"/>
    <property type="match status" value="1"/>
</dbReference>
<dbReference type="NCBIfam" id="TIGR00585">
    <property type="entry name" value="mutl"/>
    <property type="match status" value="1"/>
</dbReference>
<evidence type="ECO:0000313" key="5">
    <source>
        <dbReference type="EnsemblMetazoa" id="CLYHEMP015460.1"/>
    </source>
</evidence>
<dbReference type="GO" id="GO:0140664">
    <property type="term" value="F:ATP-dependent DNA damage sensor activity"/>
    <property type="evidence" value="ECO:0007669"/>
    <property type="project" value="InterPro"/>
</dbReference>
<dbReference type="FunFam" id="3.30.565.10:FF:000017">
    <property type="entry name" value="PMS1 homolog 1, mismatch repair system component"/>
    <property type="match status" value="1"/>
</dbReference>
<dbReference type="SMART" id="SM01340">
    <property type="entry name" value="DNA_mis_repair"/>
    <property type="match status" value="1"/>
</dbReference>
<feature type="compositionally biased region" description="Polar residues" evidence="3">
    <location>
        <begin position="447"/>
        <end position="463"/>
    </location>
</feature>
<keyword evidence="2" id="KW-0227">DNA damage</keyword>
<dbReference type="InterPro" id="IPR013507">
    <property type="entry name" value="DNA_mismatch_S5_2-like"/>
</dbReference>
<reference evidence="5" key="1">
    <citation type="submission" date="2021-01" db="UniProtKB">
        <authorList>
            <consortium name="EnsemblMetazoa"/>
        </authorList>
    </citation>
    <scope>IDENTIFICATION</scope>
</reference>
<evidence type="ECO:0000259" key="4">
    <source>
        <dbReference type="SMART" id="SM01340"/>
    </source>
</evidence>
<feature type="region of interest" description="Disordered" evidence="3">
    <location>
        <begin position="432"/>
        <end position="478"/>
    </location>
</feature>
<dbReference type="InterPro" id="IPR020568">
    <property type="entry name" value="Ribosomal_Su5_D2-typ_SF"/>
</dbReference>
<dbReference type="GO" id="GO:0030983">
    <property type="term" value="F:mismatched DNA binding"/>
    <property type="evidence" value="ECO:0007669"/>
    <property type="project" value="InterPro"/>
</dbReference>
<dbReference type="InterPro" id="IPR003594">
    <property type="entry name" value="HATPase_dom"/>
</dbReference>
<dbReference type="Proteomes" id="UP000594262">
    <property type="component" value="Unplaced"/>
</dbReference>
<dbReference type="InterPro" id="IPR014721">
    <property type="entry name" value="Ribsml_uS5_D2-typ_fold_subgr"/>
</dbReference>
<dbReference type="CDD" id="cd16926">
    <property type="entry name" value="HATPase_MutL-MLH-PMS-like"/>
    <property type="match status" value="1"/>
</dbReference>
<dbReference type="Gene3D" id="3.30.230.10">
    <property type="match status" value="1"/>
</dbReference>
<dbReference type="OrthoDB" id="10263226at2759"/>
<dbReference type="InterPro" id="IPR036890">
    <property type="entry name" value="HATPase_C_sf"/>
</dbReference>
<evidence type="ECO:0000256" key="3">
    <source>
        <dbReference type="SAM" id="MobiDB-lite"/>
    </source>
</evidence>
<protein>
    <recommendedName>
        <fullName evidence="4">DNA mismatch repair protein S5 domain-containing protein</fullName>
    </recommendedName>
</protein>
<dbReference type="SUPFAM" id="SSF54211">
    <property type="entry name" value="Ribosomal protein S5 domain 2-like"/>
    <property type="match status" value="1"/>
</dbReference>
<dbReference type="GO" id="GO:0006298">
    <property type="term" value="P:mismatch repair"/>
    <property type="evidence" value="ECO:0007669"/>
    <property type="project" value="InterPro"/>
</dbReference>
<dbReference type="InterPro" id="IPR014762">
    <property type="entry name" value="DNA_mismatch_repair_CS"/>
</dbReference>
<dbReference type="InterPro" id="IPR002099">
    <property type="entry name" value="MutL/Mlh/PMS"/>
</dbReference>
<evidence type="ECO:0000256" key="1">
    <source>
        <dbReference type="ARBA" id="ARBA00006082"/>
    </source>
</evidence>
<evidence type="ECO:0000256" key="2">
    <source>
        <dbReference type="ARBA" id="ARBA00022763"/>
    </source>
</evidence>
<feature type="domain" description="DNA mismatch repair protein S5" evidence="4">
    <location>
        <begin position="210"/>
        <end position="334"/>
    </location>
</feature>
<dbReference type="PANTHER" id="PTHR10073:SF54">
    <property type="entry name" value="PMS1 PROTEIN HOMOLOG 1"/>
    <property type="match status" value="1"/>
</dbReference>